<feature type="domain" description="FAD-binding" evidence="6">
    <location>
        <begin position="6"/>
        <end position="355"/>
    </location>
</feature>
<evidence type="ECO:0000256" key="2">
    <source>
        <dbReference type="ARBA" id="ARBA00022630"/>
    </source>
</evidence>
<dbReference type="InterPro" id="IPR036188">
    <property type="entry name" value="FAD/NAD-bd_sf"/>
</dbReference>
<dbReference type="PRINTS" id="PR00420">
    <property type="entry name" value="RNGMNOXGNASE"/>
</dbReference>
<evidence type="ECO:0000256" key="1">
    <source>
        <dbReference type="ARBA" id="ARBA00007992"/>
    </source>
</evidence>
<dbReference type="OrthoDB" id="420606at2759"/>
<dbReference type="PANTHER" id="PTHR13789">
    <property type="entry name" value="MONOOXYGENASE"/>
    <property type="match status" value="1"/>
</dbReference>
<keyword evidence="4" id="KW-0560">Oxidoreductase</keyword>
<proteinExistence type="inferred from homology"/>
<comment type="similarity">
    <text evidence="1">Belongs to the paxM FAD-dependent monooxygenase family.</text>
</comment>
<name>A0A9W9KI71_9EURO</name>
<dbReference type="SUPFAM" id="SSF51905">
    <property type="entry name" value="FAD/NAD(P)-binding domain"/>
    <property type="match status" value="1"/>
</dbReference>
<protein>
    <submittedName>
        <fullName evidence="7">Salicylate hydroxylase</fullName>
    </submittedName>
</protein>
<accession>A0A9W9KI71</accession>
<dbReference type="PANTHER" id="PTHR13789:SF147">
    <property type="entry name" value="PUTATIVE (AFU_ORTHOLOGUE AFUA_2G01950)-RELATED"/>
    <property type="match status" value="1"/>
</dbReference>
<evidence type="ECO:0000313" key="8">
    <source>
        <dbReference type="Proteomes" id="UP001149165"/>
    </source>
</evidence>
<dbReference type="Gene3D" id="3.50.50.60">
    <property type="entry name" value="FAD/NAD(P)-binding domain"/>
    <property type="match status" value="1"/>
</dbReference>
<dbReference type="AlphaFoldDB" id="A0A9W9KI71"/>
<evidence type="ECO:0000313" key="7">
    <source>
        <dbReference type="EMBL" id="KAJ5107564.1"/>
    </source>
</evidence>
<gene>
    <name evidence="7" type="ORF">N7456_004239</name>
</gene>
<dbReference type="EMBL" id="JAPQKH010000003">
    <property type="protein sequence ID" value="KAJ5107564.1"/>
    <property type="molecule type" value="Genomic_DNA"/>
</dbReference>
<evidence type="ECO:0000259" key="6">
    <source>
        <dbReference type="Pfam" id="PF01494"/>
    </source>
</evidence>
<keyword evidence="3" id="KW-0274">FAD</keyword>
<evidence type="ECO:0000256" key="3">
    <source>
        <dbReference type="ARBA" id="ARBA00022827"/>
    </source>
</evidence>
<evidence type="ECO:0000256" key="4">
    <source>
        <dbReference type="ARBA" id="ARBA00023002"/>
    </source>
</evidence>
<dbReference type="InterPro" id="IPR050493">
    <property type="entry name" value="FAD-dep_Monooxygenase_BioMet"/>
</dbReference>
<reference evidence="7" key="1">
    <citation type="submission" date="2022-11" db="EMBL/GenBank/DDBJ databases">
        <authorList>
            <person name="Petersen C."/>
        </authorList>
    </citation>
    <scope>NUCLEOTIDE SEQUENCE</scope>
    <source>
        <strain evidence="7">IBT 30069</strain>
    </source>
</reference>
<keyword evidence="8" id="KW-1185">Reference proteome</keyword>
<keyword evidence="2" id="KW-0285">Flavoprotein</keyword>
<organism evidence="7 8">
    <name type="scientific">Penicillium angulare</name>
    <dbReference type="NCBI Taxonomy" id="116970"/>
    <lineage>
        <taxon>Eukaryota</taxon>
        <taxon>Fungi</taxon>
        <taxon>Dikarya</taxon>
        <taxon>Ascomycota</taxon>
        <taxon>Pezizomycotina</taxon>
        <taxon>Eurotiomycetes</taxon>
        <taxon>Eurotiomycetidae</taxon>
        <taxon>Eurotiales</taxon>
        <taxon>Aspergillaceae</taxon>
        <taxon>Penicillium</taxon>
    </lineage>
</organism>
<dbReference type="GO" id="GO:0071949">
    <property type="term" value="F:FAD binding"/>
    <property type="evidence" value="ECO:0007669"/>
    <property type="project" value="InterPro"/>
</dbReference>
<comment type="caution">
    <text evidence="7">The sequence shown here is derived from an EMBL/GenBank/DDBJ whole genome shotgun (WGS) entry which is preliminary data.</text>
</comment>
<sequence length="460" mass="51070">MNPRKVHIGIVGAGIGGLAAAIAMSRAGAQVTVLEAAEELGEIGAGIQMTPNVSVLLQRWGVDKIIGENLVQFEELNMRRKDGTPVGYTKIDTIERDLQRPWWVVHRAHLHEGLATIATQAGSTIKIDSRVTEIQHQTSPVIVKTQKGDSYTFDLCVGADGINSVVRQTLFPGVRPEPPTTNCAYRAIVPYDQIRQDPVAKELVEKLTMEVWMAPKSYIITYPISAGKMFNLVLSHHRPDKLRATQDIVPLEEMREEYRDYDPRIKRIVDMIPEVSRWPLMVTGPLKSWSSPQKNVVLMGDAAHSMVNHMAQGAATSMEDGAFLAKCVEAIVQGKIGVNEAIKIYESERMPKAHAKQQVSFINGAIWQLPDGPLQQGRDRAMAPELQGKYFVRSSNLYGDPQTVLDVYGYDVEGHAEDAVRKYCNGGMEHAHPVTGVTPGLQRKYMDWFLPDQNKQAGKL</sequence>
<reference evidence="7" key="2">
    <citation type="journal article" date="2023" name="IMA Fungus">
        <title>Comparative genomic study of the Penicillium genus elucidates a diverse pangenome and 15 lateral gene transfer events.</title>
        <authorList>
            <person name="Petersen C."/>
            <person name="Sorensen T."/>
            <person name="Nielsen M.R."/>
            <person name="Sondergaard T.E."/>
            <person name="Sorensen J.L."/>
            <person name="Fitzpatrick D.A."/>
            <person name="Frisvad J.C."/>
            <person name="Nielsen K.L."/>
        </authorList>
    </citation>
    <scope>NUCLEOTIDE SEQUENCE</scope>
    <source>
        <strain evidence="7">IBT 30069</strain>
    </source>
</reference>
<dbReference type="GO" id="GO:0004497">
    <property type="term" value="F:monooxygenase activity"/>
    <property type="evidence" value="ECO:0007669"/>
    <property type="project" value="UniProtKB-KW"/>
</dbReference>
<dbReference type="InterPro" id="IPR002938">
    <property type="entry name" value="FAD-bd"/>
</dbReference>
<keyword evidence="5" id="KW-0503">Monooxygenase</keyword>
<dbReference type="SUPFAM" id="SSF54373">
    <property type="entry name" value="FAD-linked reductases, C-terminal domain"/>
    <property type="match status" value="1"/>
</dbReference>
<dbReference type="Proteomes" id="UP001149165">
    <property type="component" value="Unassembled WGS sequence"/>
</dbReference>
<dbReference type="Pfam" id="PF01494">
    <property type="entry name" value="FAD_binding_3"/>
    <property type="match status" value="1"/>
</dbReference>
<evidence type="ECO:0000256" key="5">
    <source>
        <dbReference type="ARBA" id="ARBA00023033"/>
    </source>
</evidence>